<feature type="region of interest" description="Disordered" evidence="5">
    <location>
        <begin position="1"/>
        <end position="171"/>
    </location>
</feature>
<reference evidence="7" key="1">
    <citation type="journal article" date="2009" name="Science">
        <title>Genome sequence, comparative analysis, and population genetics of the domestic horse.</title>
        <authorList>
            <consortium name="Broad Institute Genome Sequencing Platform"/>
            <consortium name="Broad Institute Whole Genome Assembly Team"/>
            <person name="Wade C.M."/>
            <person name="Giulotto E."/>
            <person name="Sigurdsson S."/>
            <person name="Zoli M."/>
            <person name="Gnerre S."/>
            <person name="Imsland F."/>
            <person name="Lear T.L."/>
            <person name="Adelson D.L."/>
            <person name="Bailey E."/>
            <person name="Bellone R.R."/>
            <person name="Bloecker H."/>
            <person name="Distl O."/>
            <person name="Edgar R.C."/>
            <person name="Garber M."/>
            <person name="Leeb T."/>
            <person name="Mauceli E."/>
            <person name="MacLeod J.N."/>
            <person name="Penedo M.C.T."/>
            <person name="Raison J.M."/>
            <person name="Sharpe T."/>
            <person name="Vogel J."/>
            <person name="Andersson L."/>
            <person name="Antczak D.F."/>
            <person name="Biagi T."/>
            <person name="Binns M.M."/>
            <person name="Chowdhary B.P."/>
            <person name="Coleman S.J."/>
            <person name="Della Valle G."/>
            <person name="Fryc S."/>
            <person name="Guerin G."/>
            <person name="Hasegawa T."/>
            <person name="Hill E.W."/>
            <person name="Jurka J."/>
            <person name="Kiialainen A."/>
            <person name="Lindgren G."/>
            <person name="Liu J."/>
            <person name="Magnani E."/>
            <person name="Mickelson J.R."/>
            <person name="Murray J."/>
            <person name="Nergadze S.G."/>
            <person name="Onofrio R."/>
            <person name="Pedroni S."/>
            <person name="Piras M.F."/>
            <person name="Raudsepp T."/>
            <person name="Rocchi M."/>
            <person name="Roeed K.H."/>
            <person name="Ryder O.A."/>
            <person name="Searle S."/>
            <person name="Skow L."/>
            <person name="Swinburne J.E."/>
            <person name="Syvaenen A.C."/>
            <person name="Tozaki T."/>
            <person name="Valberg S.J."/>
            <person name="Vaudin M."/>
            <person name="White J.R."/>
            <person name="Zody M.C."/>
            <person name="Lander E.S."/>
            <person name="Lindblad-Toh K."/>
        </authorList>
    </citation>
    <scope>NUCLEOTIDE SEQUENCE [LARGE SCALE GENOMIC DNA]</scope>
    <source>
        <strain evidence="7">Thoroughbred</strain>
    </source>
</reference>
<feature type="compositionally biased region" description="Gly residues" evidence="5">
    <location>
        <begin position="108"/>
        <end position="117"/>
    </location>
</feature>
<organism evidence="7 8">
    <name type="scientific">Equus caballus</name>
    <name type="common">Horse</name>
    <dbReference type="NCBI Taxonomy" id="9796"/>
    <lineage>
        <taxon>Eukaryota</taxon>
        <taxon>Metazoa</taxon>
        <taxon>Chordata</taxon>
        <taxon>Craniata</taxon>
        <taxon>Vertebrata</taxon>
        <taxon>Euteleostomi</taxon>
        <taxon>Mammalia</taxon>
        <taxon>Eutheria</taxon>
        <taxon>Laurasiatheria</taxon>
        <taxon>Perissodactyla</taxon>
        <taxon>Equidae</taxon>
        <taxon>Equus</taxon>
    </lineage>
</organism>
<dbReference type="Ensembl" id="ENSECAT00000055497.2">
    <property type="protein sequence ID" value="ENSECAP00000036096.1"/>
    <property type="gene ID" value="ENSECAG00000014405.3"/>
</dbReference>
<dbReference type="MEROPS" id="I47.001"/>
<evidence type="ECO:0000256" key="4">
    <source>
        <dbReference type="PROSITE-ProRule" id="PRU01377"/>
    </source>
</evidence>
<dbReference type="Bgee" id="ENSECAG00000014405">
    <property type="expression patterns" value="Expressed in bone marrow and 23 other cell types or tissues"/>
</dbReference>
<evidence type="ECO:0000256" key="2">
    <source>
        <dbReference type="ARBA" id="ARBA00022690"/>
    </source>
</evidence>
<dbReference type="InterPro" id="IPR049897">
    <property type="entry name" value="CYSTATIN_LXN"/>
</dbReference>
<dbReference type="GO" id="GO:0005615">
    <property type="term" value="C:extracellular space"/>
    <property type="evidence" value="ECO:0000318"/>
    <property type="project" value="GO_Central"/>
</dbReference>
<reference evidence="7" key="2">
    <citation type="submission" date="2025-08" db="UniProtKB">
        <authorList>
            <consortium name="Ensembl"/>
        </authorList>
    </citation>
    <scope>IDENTIFICATION</scope>
    <source>
        <strain evidence="7">Thoroughbred</strain>
    </source>
</reference>
<dbReference type="Gene3D" id="3.10.450.10">
    <property type="match status" value="2"/>
</dbReference>
<dbReference type="SUPFAM" id="SSF54403">
    <property type="entry name" value="Cystatin/monellin"/>
    <property type="match status" value="2"/>
</dbReference>
<reference evidence="7" key="3">
    <citation type="submission" date="2025-09" db="UniProtKB">
        <authorList>
            <consortium name="Ensembl"/>
        </authorList>
    </citation>
    <scope>IDENTIFICATION</scope>
    <source>
        <strain evidence="7">Thoroughbred</strain>
    </source>
</reference>
<dbReference type="GeneTree" id="ENSGT00530000063813"/>
<dbReference type="PaxDb" id="9796-ENSECAP00000036096"/>
<dbReference type="InterPro" id="IPR009684">
    <property type="entry name" value="Latexin"/>
</dbReference>
<dbReference type="PANTHER" id="PTHR28591:SF1">
    <property type="entry name" value="LATEXIN"/>
    <property type="match status" value="1"/>
</dbReference>
<accession>F7CCF5</accession>
<dbReference type="HOGENOM" id="CLU_083048_0_0_1"/>
<gene>
    <name evidence="9" type="primary">LXN</name>
</gene>
<keyword evidence="8" id="KW-1185">Reference proteome</keyword>
<dbReference type="VGNC" id="VGNC:19842">
    <property type="gene designation" value="LXN"/>
</dbReference>
<dbReference type="PROSITE" id="PS52033">
    <property type="entry name" value="CYSTATIN_LXN"/>
    <property type="match status" value="2"/>
</dbReference>
<keyword evidence="3" id="KW-0677">Repeat</keyword>
<evidence type="ECO:0000259" key="6">
    <source>
        <dbReference type="PROSITE" id="PS52033"/>
    </source>
</evidence>
<evidence type="ECO:0000256" key="5">
    <source>
        <dbReference type="SAM" id="MobiDB-lite"/>
    </source>
</evidence>
<dbReference type="FunFam" id="3.10.450.10:FF:000006">
    <property type="entry name" value="latexin"/>
    <property type="match status" value="1"/>
</dbReference>
<feature type="compositionally biased region" description="Low complexity" evidence="5">
    <location>
        <begin position="123"/>
        <end position="133"/>
    </location>
</feature>
<name>F7CCF5_HORSE</name>
<dbReference type="GO" id="GO:0008191">
    <property type="term" value="F:metalloendopeptidase inhibitor activity"/>
    <property type="evidence" value="ECO:0000318"/>
    <property type="project" value="GO_Central"/>
</dbReference>
<dbReference type="AlphaFoldDB" id="F7CCF5"/>
<keyword evidence="2 4" id="KW-0646">Protease inhibitor</keyword>
<evidence type="ECO:0000313" key="9">
    <source>
        <dbReference type="VGNC" id="VGNC:19842"/>
    </source>
</evidence>
<evidence type="ECO:0000313" key="8">
    <source>
        <dbReference type="Proteomes" id="UP000002281"/>
    </source>
</evidence>
<comment type="similarity">
    <text evidence="1 4">Belongs to the protease inhibitor I47 (latexin) family.</text>
</comment>
<dbReference type="Pfam" id="PF06907">
    <property type="entry name" value="LXN"/>
    <property type="match status" value="1"/>
</dbReference>
<evidence type="ECO:0000313" key="7">
    <source>
        <dbReference type="Ensembl" id="ENSECAP00000036096.1"/>
    </source>
</evidence>
<proteinExistence type="inferred from homology"/>
<dbReference type="STRING" id="9796.ENSECAP00000036096"/>
<dbReference type="InterPro" id="IPR046350">
    <property type="entry name" value="Cystatin_sf"/>
</dbReference>
<dbReference type="SMR" id="F7CCF5"/>
<feature type="domain" description="Cystatin LXN-type" evidence="6">
    <location>
        <begin position="256"/>
        <end position="360"/>
    </location>
</feature>
<sequence>MSKPVPGRPRRAGNEGMGTAQDPALPRTSPGARHGAWRGREPRSCRGRNLQGRGHRPEGRSPESPAPHCGPGWEQEGRSPARTPLPPGPGAPARGSREQAGGFLTPGSGQGGASGERGGADARPPSSSSLPPGRRCPRWKSRRQSTPPPRRPRWRRTASTTSRGAPTGCSWCRPSARPAGRIFREEDISIAFKFSVEEIIQKQVTVDCTAEVLYPPTGQHSAPEVNFTFEGEIGKNPDEEDNTFYQRLKSMEEPLEAQNIPDNFGNVSPEMKPVRHLAWVACGYIIWQNSTENTWYKMVKIQTVKQVQRNDDFIELHYTILLHDIPSQEIIPWQMQVLWHPQYGTKVKHSSRLPKEAQLE</sequence>
<dbReference type="PANTHER" id="PTHR28591">
    <property type="entry name" value="LATEXIN"/>
    <property type="match status" value="1"/>
</dbReference>
<feature type="domain" description="Cystatin LXN-type" evidence="6">
    <location>
        <begin position="142"/>
        <end position="235"/>
    </location>
</feature>
<evidence type="ECO:0000256" key="3">
    <source>
        <dbReference type="ARBA" id="ARBA00022737"/>
    </source>
</evidence>
<dbReference type="Proteomes" id="UP000002281">
    <property type="component" value="Unplaced"/>
</dbReference>
<evidence type="ECO:0000256" key="1">
    <source>
        <dbReference type="ARBA" id="ARBA00010083"/>
    </source>
</evidence>
<protein>
    <submittedName>
        <fullName evidence="7">Latexin</fullName>
    </submittedName>
</protein>